<proteinExistence type="predicted"/>
<name>A0ACC2KQH5_PERAE</name>
<sequence>MPNSSEANSSDGIHSLTPKQGVTAILTTVTSTASDVSEWISKIRYIHRFRIDRIVVGLGVQWRPSFSKGVRNPAATLQLCVGRHCLIFQLIHADYIPKALRRFLRDDRITFVGVGIGYDEFLLSNYDFCVMNTVELRRLAAVKMDDSDLRGASMETLASQVLDLDNVVKPIEIGKSNWDAYQLSLKQVQYACIDAHVSFEIGKELEAWEEK</sequence>
<reference evidence="1 2" key="1">
    <citation type="journal article" date="2022" name="Hortic Res">
        <title>A haplotype resolved chromosomal level avocado genome allows analysis of novel avocado genes.</title>
        <authorList>
            <person name="Nath O."/>
            <person name="Fletcher S.J."/>
            <person name="Hayward A."/>
            <person name="Shaw L.M."/>
            <person name="Masouleh A.K."/>
            <person name="Furtado A."/>
            <person name="Henry R.J."/>
            <person name="Mitter N."/>
        </authorList>
    </citation>
    <scope>NUCLEOTIDE SEQUENCE [LARGE SCALE GENOMIC DNA]</scope>
    <source>
        <strain evidence="2">cv. Hass</strain>
    </source>
</reference>
<organism evidence="1 2">
    <name type="scientific">Persea americana</name>
    <name type="common">Avocado</name>
    <dbReference type="NCBI Taxonomy" id="3435"/>
    <lineage>
        <taxon>Eukaryota</taxon>
        <taxon>Viridiplantae</taxon>
        <taxon>Streptophyta</taxon>
        <taxon>Embryophyta</taxon>
        <taxon>Tracheophyta</taxon>
        <taxon>Spermatophyta</taxon>
        <taxon>Magnoliopsida</taxon>
        <taxon>Magnoliidae</taxon>
        <taxon>Laurales</taxon>
        <taxon>Lauraceae</taxon>
        <taxon>Persea</taxon>
    </lineage>
</organism>
<evidence type="ECO:0000313" key="2">
    <source>
        <dbReference type="Proteomes" id="UP001234297"/>
    </source>
</evidence>
<keyword evidence="2" id="KW-1185">Reference proteome</keyword>
<accession>A0ACC2KQH5</accession>
<dbReference type="EMBL" id="CM056818">
    <property type="protein sequence ID" value="KAJ8623439.1"/>
    <property type="molecule type" value="Genomic_DNA"/>
</dbReference>
<gene>
    <name evidence="1" type="ORF">MRB53_031968</name>
</gene>
<dbReference type="Proteomes" id="UP001234297">
    <property type="component" value="Chromosome 10"/>
</dbReference>
<comment type="caution">
    <text evidence="1">The sequence shown here is derived from an EMBL/GenBank/DDBJ whole genome shotgun (WGS) entry which is preliminary data.</text>
</comment>
<evidence type="ECO:0000313" key="1">
    <source>
        <dbReference type="EMBL" id="KAJ8623439.1"/>
    </source>
</evidence>
<protein>
    <submittedName>
        <fullName evidence="1">Uncharacterized protein</fullName>
    </submittedName>
</protein>